<dbReference type="EMBL" id="SRLO01000813">
    <property type="protein sequence ID" value="TNN46018.1"/>
    <property type="molecule type" value="Genomic_DNA"/>
</dbReference>
<gene>
    <name evidence="2" type="ORF">EYF80_043774</name>
</gene>
<name>A0A4Z2FXJ0_9TELE</name>
<dbReference type="Proteomes" id="UP000314294">
    <property type="component" value="Unassembled WGS sequence"/>
</dbReference>
<dbReference type="AlphaFoldDB" id="A0A4Z2FXJ0"/>
<comment type="caution">
    <text evidence="2">The sequence shown here is derived from an EMBL/GenBank/DDBJ whole genome shotgun (WGS) entry which is preliminary data.</text>
</comment>
<feature type="region of interest" description="Disordered" evidence="1">
    <location>
        <begin position="1"/>
        <end position="21"/>
    </location>
</feature>
<organism evidence="2 3">
    <name type="scientific">Liparis tanakae</name>
    <name type="common">Tanaka's snailfish</name>
    <dbReference type="NCBI Taxonomy" id="230148"/>
    <lineage>
        <taxon>Eukaryota</taxon>
        <taxon>Metazoa</taxon>
        <taxon>Chordata</taxon>
        <taxon>Craniata</taxon>
        <taxon>Vertebrata</taxon>
        <taxon>Euteleostomi</taxon>
        <taxon>Actinopterygii</taxon>
        <taxon>Neopterygii</taxon>
        <taxon>Teleostei</taxon>
        <taxon>Neoteleostei</taxon>
        <taxon>Acanthomorphata</taxon>
        <taxon>Eupercaria</taxon>
        <taxon>Perciformes</taxon>
        <taxon>Cottioidei</taxon>
        <taxon>Cottales</taxon>
        <taxon>Liparidae</taxon>
        <taxon>Liparis</taxon>
    </lineage>
</organism>
<proteinExistence type="predicted"/>
<protein>
    <submittedName>
        <fullName evidence="2">Uncharacterized protein</fullName>
    </submittedName>
</protein>
<feature type="compositionally biased region" description="Polar residues" evidence="1">
    <location>
        <begin position="38"/>
        <end position="57"/>
    </location>
</feature>
<evidence type="ECO:0000313" key="2">
    <source>
        <dbReference type="EMBL" id="TNN46018.1"/>
    </source>
</evidence>
<evidence type="ECO:0000256" key="1">
    <source>
        <dbReference type="SAM" id="MobiDB-lite"/>
    </source>
</evidence>
<accession>A0A4Z2FXJ0</accession>
<reference evidence="2 3" key="1">
    <citation type="submission" date="2019-03" db="EMBL/GenBank/DDBJ databases">
        <title>First draft genome of Liparis tanakae, snailfish: a comprehensive survey of snailfish specific genes.</title>
        <authorList>
            <person name="Kim W."/>
            <person name="Song I."/>
            <person name="Jeong J.-H."/>
            <person name="Kim D."/>
            <person name="Kim S."/>
            <person name="Ryu S."/>
            <person name="Song J.Y."/>
            <person name="Lee S.K."/>
        </authorList>
    </citation>
    <scope>NUCLEOTIDE SEQUENCE [LARGE SCALE GENOMIC DNA]</scope>
    <source>
        <tissue evidence="2">Muscle</tissue>
    </source>
</reference>
<sequence>MTWRKHTGGTHGAPAVDVNRLPGLLHIDVKPVERGAAHNTQWETTASSLDPSSTSIPLHSPGPTG</sequence>
<keyword evidence="3" id="KW-1185">Reference proteome</keyword>
<feature type="region of interest" description="Disordered" evidence="1">
    <location>
        <begin position="36"/>
        <end position="65"/>
    </location>
</feature>
<evidence type="ECO:0000313" key="3">
    <source>
        <dbReference type="Proteomes" id="UP000314294"/>
    </source>
</evidence>